<dbReference type="Proteomes" id="UP000504604">
    <property type="component" value="Linkage group LG13"/>
</dbReference>
<feature type="compositionally biased region" description="Basic and acidic residues" evidence="3">
    <location>
        <begin position="64"/>
        <end position="94"/>
    </location>
</feature>
<dbReference type="PROSITE" id="PS50181">
    <property type="entry name" value="FBOX"/>
    <property type="match status" value="1"/>
</dbReference>
<keyword evidence="5" id="KW-1185">Reference proteome</keyword>
<dbReference type="InterPro" id="IPR001810">
    <property type="entry name" value="F-box_dom"/>
</dbReference>
<reference evidence="6" key="1">
    <citation type="submission" date="2025-08" db="UniProtKB">
        <authorList>
            <consortium name="RefSeq"/>
        </authorList>
    </citation>
    <scope>IDENTIFICATION</scope>
</reference>
<evidence type="ECO:0000256" key="3">
    <source>
        <dbReference type="SAM" id="MobiDB-lite"/>
    </source>
</evidence>
<accession>A0A8M8V5H6</accession>
<gene>
    <name evidence="6" type="primary">LOC110013067</name>
</gene>
<protein>
    <submittedName>
        <fullName evidence="6">Uncharacterized protein LOC110013067</fullName>
    </submittedName>
</protein>
<dbReference type="InterPro" id="IPR036047">
    <property type="entry name" value="F-box-like_dom_sf"/>
</dbReference>
<comment type="pathway">
    <text evidence="1">Protein modification; protein ubiquitination.</text>
</comment>
<feature type="compositionally biased region" description="Low complexity" evidence="3">
    <location>
        <begin position="134"/>
        <end position="144"/>
    </location>
</feature>
<dbReference type="Pfam" id="PF12937">
    <property type="entry name" value="F-box-like"/>
    <property type="match status" value="1"/>
</dbReference>
<feature type="region of interest" description="Disordered" evidence="3">
    <location>
        <begin position="124"/>
        <end position="155"/>
    </location>
</feature>
<evidence type="ECO:0000313" key="6">
    <source>
        <dbReference type="RefSeq" id="XP_020554318.1"/>
    </source>
</evidence>
<dbReference type="AlphaFoldDB" id="A0A8M8V5H6"/>
<dbReference type="PANTHER" id="PTHR46550:SF1">
    <property type="entry name" value="F-BOX PROTEIN 3"/>
    <property type="match status" value="1"/>
</dbReference>
<dbReference type="InterPro" id="IPR052121">
    <property type="entry name" value="F-box_SCF_Substrate_Recog"/>
</dbReference>
<feature type="compositionally biased region" description="Basic residues" evidence="3">
    <location>
        <begin position="226"/>
        <end position="238"/>
    </location>
</feature>
<keyword evidence="2" id="KW-0833">Ubl conjugation pathway</keyword>
<dbReference type="GO" id="GO:0005737">
    <property type="term" value="C:cytoplasm"/>
    <property type="evidence" value="ECO:0007669"/>
    <property type="project" value="TreeGrafter"/>
</dbReference>
<evidence type="ECO:0000256" key="1">
    <source>
        <dbReference type="ARBA" id="ARBA00004906"/>
    </source>
</evidence>
<evidence type="ECO:0000259" key="4">
    <source>
        <dbReference type="PROSITE" id="PS50181"/>
    </source>
</evidence>
<dbReference type="SUPFAM" id="SSF81383">
    <property type="entry name" value="F-box domain"/>
    <property type="match status" value="1"/>
</dbReference>
<feature type="domain" description="F-box" evidence="4">
    <location>
        <begin position="162"/>
        <end position="208"/>
    </location>
</feature>
<dbReference type="KEGG" id="sind:110013067"/>
<name>A0A8M8V5H6_SESIN</name>
<proteinExistence type="predicted"/>
<feature type="region of interest" description="Disordered" evidence="3">
    <location>
        <begin position="222"/>
        <end position="251"/>
    </location>
</feature>
<evidence type="ECO:0000256" key="2">
    <source>
        <dbReference type="ARBA" id="ARBA00022786"/>
    </source>
</evidence>
<sequence length="251" mass="29057">MVRELARWKQRRVAWGVLDEDDDAFLKKSLVNSSSCVPGFLAFREVAFGEEKAETVEDENEHGEEERDGKRLRIEKGELSEKEEKEQQEANKIRIQEGELSDEGLLRAVRSLWSSSLSSIELESEIETAPSPPKKNNTVVGNNKNDGKRSTENRQLPWRIESGMFSRITPELLFHILKFLSSEDLVSCSMVCRFLKFASADESLWRRLLVLFPLLPFYQPQPPHPQTKKSKKKKKNKNRAWSNRGDFLPFY</sequence>
<dbReference type="Gene3D" id="1.20.1280.50">
    <property type="match status" value="1"/>
</dbReference>
<dbReference type="OrthoDB" id="3219396at2759"/>
<dbReference type="GeneID" id="110013067"/>
<organism evidence="5 6">
    <name type="scientific">Sesamum indicum</name>
    <name type="common">Oriental sesame</name>
    <name type="synonym">Sesamum orientale</name>
    <dbReference type="NCBI Taxonomy" id="4182"/>
    <lineage>
        <taxon>Eukaryota</taxon>
        <taxon>Viridiplantae</taxon>
        <taxon>Streptophyta</taxon>
        <taxon>Embryophyta</taxon>
        <taxon>Tracheophyta</taxon>
        <taxon>Spermatophyta</taxon>
        <taxon>Magnoliopsida</taxon>
        <taxon>eudicotyledons</taxon>
        <taxon>Gunneridae</taxon>
        <taxon>Pentapetalae</taxon>
        <taxon>asterids</taxon>
        <taxon>lamiids</taxon>
        <taxon>Lamiales</taxon>
        <taxon>Pedaliaceae</taxon>
        <taxon>Sesamum</taxon>
    </lineage>
</organism>
<dbReference type="RefSeq" id="XP_020554318.1">
    <property type="nucleotide sequence ID" value="XM_020698659.1"/>
</dbReference>
<dbReference type="SMART" id="SM00256">
    <property type="entry name" value="FBOX"/>
    <property type="match status" value="1"/>
</dbReference>
<dbReference type="PANTHER" id="PTHR46550">
    <property type="entry name" value="F-BOX ONLY PROTEIN 3"/>
    <property type="match status" value="1"/>
</dbReference>
<feature type="region of interest" description="Disordered" evidence="3">
    <location>
        <begin position="53"/>
        <end position="94"/>
    </location>
</feature>
<evidence type="ECO:0000313" key="5">
    <source>
        <dbReference type="Proteomes" id="UP000504604"/>
    </source>
</evidence>